<dbReference type="Proteomes" id="UP000603234">
    <property type="component" value="Unassembled WGS sequence"/>
</dbReference>
<evidence type="ECO:0000313" key="1">
    <source>
        <dbReference type="EMBL" id="MBC3804837.1"/>
    </source>
</evidence>
<dbReference type="RefSeq" id="WP_186842721.1">
    <property type="nucleotide sequence ID" value="NZ_WJBC01000014.1"/>
</dbReference>
<reference evidence="1 2" key="1">
    <citation type="journal article" date="2020" name="mSystems">
        <title>Defining Genomic and Predicted Metabolic Features of the Acetobacterium Genus.</title>
        <authorList>
            <person name="Ross D.E."/>
            <person name="Marshall C.W."/>
            <person name="Gulliver D."/>
            <person name="May H.D."/>
            <person name="Norman R.S."/>
        </authorList>
    </citation>
    <scope>NUCLEOTIDE SEQUENCE [LARGE SCALE GENOMIC DNA]</scope>
    <source>
        <strain evidence="1 2">DSM 8238</strain>
    </source>
</reference>
<evidence type="ECO:0008006" key="3">
    <source>
        <dbReference type="Google" id="ProtNLM"/>
    </source>
</evidence>
<protein>
    <recommendedName>
        <fullName evidence="3">Acetyltransferase (GNAT) domain-containing protein</fullName>
    </recommendedName>
</protein>
<proteinExistence type="predicted"/>
<keyword evidence="2" id="KW-1185">Reference proteome</keyword>
<evidence type="ECO:0000313" key="2">
    <source>
        <dbReference type="Proteomes" id="UP000603234"/>
    </source>
</evidence>
<gene>
    <name evidence="1" type="ORF">GH808_10380</name>
</gene>
<dbReference type="EMBL" id="WJBC01000014">
    <property type="protein sequence ID" value="MBC3804837.1"/>
    <property type="molecule type" value="Genomic_DNA"/>
</dbReference>
<name>A0ABR6WW56_9FIRM</name>
<sequence>MNKYDENYNFRQANSDDIDKIMCFIKRKWRNNHILGNNKDFFLYEHGNEDKLNFIICEDKSTGKMVGMHGFIPYSNSDHQYYHVCAVMIMVSGENLIPMVGVELIKRFISITNYQTYCGIGTNPETMVPLGKHLFGRTTGIMQHYYRLNDLSDYKIAVIKNKKIQRLDNQLNAVLVNVENLTDLDGFFDFEKKYEKLPYKSKKYIEKRYFLHPIYKYLKWKVIYEDETKGLLVGKEITVNGSTIMRIVDYIGDLSVLKYLGEPIKLMLNNKNYEYVDCFSNGLAREDMEQAGFFLLEKEDKNIIPNYFEPFIQKNVEIWFETSEKDMVLFKADADADRPNTCQ</sequence>
<organism evidence="1 2">
    <name type="scientific">Acetobacterium fimetarium</name>
    <dbReference type="NCBI Taxonomy" id="52691"/>
    <lineage>
        <taxon>Bacteria</taxon>
        <taxon>Bacillati</taxon>
        <taxon>Bacillota</taxon>
        <taxon>Clostridia</taxon>
        <taxon>Eubacteriales</taxon>
        <taxon>Eubacteriaceae</taxon>
        <taxon>Acetobacterium</taxon>
    </lineage>
</organism>
<comment type="caution">
    <text evidence="1">The sequence shown here is derived from an EMBL/GenBank/DDBJ whole genome shotgun (WGS) entry which is preliminary data.</text>
</comment>
<accession>A0ABR6WW56</accession>